<dbReference type="GO" id="GO:0006508">
    <property type="term" value="P:proteolysis"/>
    <property type="evidence" value="ECO:0007669"/>
    <property type="project" value="InterPro"/>
</dbReference>
<proteinExistence type="inferred from homology"/>
<dbReference type="InterPro" id="IPR029058">
    <property type="entry name" value="AB_hydrolase_fold"/>
</dbReference>
<dbReference type="InterPro" id="IPR001563">
    <property type="entry name" value="Peptidase_S10"/>
</dbReference>
<accession>A0AAW1XYT0</accession>
<dbReference type="GO" id="GO:0016747">
    <property type="term" value="F:acyltransferase activity, transferring groups other than amino-acyl groups"/>
    <property type="evidence" value="ECO:0007669"/>
    <property type="project" value="TreeGrafter"/>
</dbReference>
<evidence type="ECO:0000313" key="3">
    <source>
        <dbReference type="Proteomes" id="UP001457282"/>
    </source>
</evidence>
<dbReference type="Proteomes" id="UP001457282">
    <property type="component" value="Unassembled WGS sequence"/>
</dbReference>
<dbReference type="GO" id="GO:0004185">
    <property type="term" value="F:serine-type carboxypeptidase activity"/>
    <property type="evidence" value="ECO:0007669"/>
    <property type="project" value="InterPro"/>
</dbReference>
<dbReference type="EMBL" id="JBEDUW010000002">
    <property type="protein sequence ID" value="KAK9941829.1"/>
    <property type="molecule type" value="Genomic_DNA"/>
</dbReference>
<dbReference type="SUPFAM" id="SSF53474">
    <property type="entry name" value="alpha/beta-Hydrolases"/>
    <property type="match status" value="1"/>
</dbReference>
<protein>
    <submittedName>
        <fullName evidence="2">Uncharacterized protein</fullName>
    </submittedName>
</protein>
<dbReference type="PANTHER" id="PTHR11802:SF224">
    <property type="entry name" value="SERINE CARBOXYPEPTIDASE-LIKE 7 ISOFORM X1"/>
    <property type="match status" value="1"/>
</dbReference>
<evidence type="ECO:0000256" key="1">
    <source>
        <dbReference type="ARBA" id="ARBA00009431"/>
    </source>
</evidence>
<dbReference type="Gene3D" id="3.40.50.1820">
    <property type="entry name" value="alpha/beta hydrolase"/>
    <property type="match status" value="1"/>
</dbReference>
<comment type="similarity">
    <text evidence="1">Belongs to the peptidase S10 family.</text>
</comment>
<comment type="caution">
    <text evidence="2">The sequence shown here is derived from an EMBL/GenBank/DDBJ whole genome shotgun (WGS) entry which is preliminary data.</text>
</comment>
<name>A0AAW1XYT0_RUBAR</name>
<dbReference type="PRINTS" id="PR00724">
    <property type="entry name" value="CRBOXYPTASEC"/>
</dbReference>
<evidence type="ECO:0000313" key="2">
    <source>
        <dbReference type="EMBL" id="KAK9941829.1"/>
    </source>
</evidence>
<gene>
    <name evidence="2" type="ORF">M0R45_007522</name>
</gene>
<dbReference type="GO" id="GO:0019748">
    <property type="term" value="P:secondary metabolic process"/>
    <property type="evidence" value="ECO:0007669"/>
    <property type="project" value="TreeGrafter"/>
</dbReference>
<dbReference type="Pfam" id="PF00450">
    <property type="entry name" value="Peptidase_S10"/>
    <property type="match status" value="1"/>
</dbReference>
<dbReference type="AlphaFoldDB" id="A0AAW1XYT0"/>
<dbReference type="PANTHER" id="PTHR11802">
    <property type="entry name" value="SERINE PROTEASE FAMILY S10 SERINE CARBOXYPEPTIDASE"/>
    <property type="match status" value="1"/>
</dbReference>
<sequence length="142" mass="16077">MVEVATTEGPRWKSRGYRAWVCRYGSGNFLWDWRRSNGGGVEGSRMHNGGYLPSPISEVIEYERFTQTFCTSDPLSFDYADSVDNKPLLKLNPHSWTNVANVIFIDAPVGAGFSYAKSWEEYPNLSDTISAAQTYQFLKWTG</sequence>
<keyword evidence="3" id="KW-1185">Reference proteome</keyword>
<organism evidence="2 3">
    <name type="scientific">Rubus argutus</name>
    <name type="common">Southern blackberry</name>
    <dbReference type="NCBI Taxonomy" id="59490"/>
    <lineage>
        <taxon>Eukaryota</taxon>
        <taxon>Viridiplantae</taxon>
        <taxon>Streptophyta</taxon>
        <taxon>Embryophyta</taxon>
        <taxon>Tracheophyta</taxon>
        <taxon>Spermatophyta</taxon>
        <taxon>Magnoliopsida</taxon>
        <taxon>eudicotyledons</taxon>
        <taxon>Gunneridae</taxon>
        <taxon>Pentapetalae</taxon>
        <taxon>rosids</taxon>
        <taxon>fabids</taxon>
        <taxon>Rosales</taxon>
        <taxon>Rosaceae</taxon>
        <taxon>Rosoideae</taxon>
        <taxon>Rosoideae incertae sedis</taxon>
        <taxon>Rubus</taxon>
    </lineage>
</organism>
<reference evidence="2 3" key="1">
    <citation type="journal article" date="2023" name="G3 (Bethesda)">
        <title>A chromosome-length genome assembly and annotation of blackberry (Rubus argutus, cv. 'Hillquist').</title>
        <authorList>
            <person name="Bruna T."/>
            <person name="Aryal R."/>
            <person name="Dudchenko O."/>
            <person name="Sargent D.J."/>
            <person name="Mead D."/>
            <person name="Buti M."/>
            <person name="Cavallini A."/>
            <person name="Hytonen T."/>
            <person name="Andres J."/>
            <person name="Pham M."/>
            <person name="Weisz D."/>
            <person name="Mascagni F."/>
            <person name="Usai G."/>
            <person name="Natali L."/>
            <person name="Bassil N."/>
            <person name="Fernandez G.E."/>
            <person name="Lomsadze A."/>
            <person name="Armour M."/>
            <person name="Olukolu B."/>
            <person name="Poorten T."/>
            <person name="Britton C."/>
            <person name="Davik J."/>
            <person name="Ashrafi H."/>
            <person name="Aiden E.L."/>
            <person name="Borodovsky M."/>
            <person name="Worthington M."/>
        </authorList>
    </citation>
    <scope>NUCLEOTIDE SEQUENCE [LARGE SCALE GENOMIC DNA]</scope>
    <source>
        <strain evidence="2">PI 553951</strain>
    </source>
</reference>